<dbReference type="OrthoDB" id="8221452at2"/>
<keyword evidence="1" id="KW-0620">Polyamine biosynthesis</keyword>
<reference evidence="3 4" key="1">
    <citation type="journal article" date="2016" name="Front. Microbiol.">
        <title>Comparative Genomics Analysis of Streptomyces Species Reveals Their Adaptation to the Marine Environment and Their Diversity at the Genomic Level.</title>
        <authorList>
            <person name="Tian X."/>
            <person name="Zhang Z."/>
            <person name="Yang T."/>
            <person name="Chen M."/>
            <person name="Li J."/>
            <person name="Chen F."/>
            <person name="Yang J."/>
            <person name="Li W."/>
            <person name="Zhang B."/>
            <person name="Zhang Z."/>
            <person name="Wu J."/>
            <person name="Zhang C."/>
            <person name="Long L."/>
            <person name="Xiao J."/>
        </authorList>
    </citation>
    <scope>NUCLEOTIDE SEQUENCE [LARGE SCALE GENOMIC DNA]</scope>
    <source>
        <strain evidence="3 4">SCSIO 02100</strain>
    </source>
</reference>
<sequence length="281" mass="29743">MNAPKPVSRTVAGGVAKLLPDVDRPRAWLLTVDDAPQSYVDLDDPLRLEFEYTRMLAHVLELAEPAGEPLDVLHLGGGGLTLPRYAAVQRPGSRQRVVESDRALLDFVTSRLPPPADAAIALEATDARLAVERGPSGSADLVIADVFGGPRIPGHVTTLPYARAAAGVLRPHGIHAMNLADTTPFRFLSSQVATFAAAFAHVALLAEPAVLRGRRFGNIVLLASASPLPVTALARRAAADPFPARVEFGPMLRRFLEGGSPVSDARAVPSPEPPEGSFSID</sequence>
<name>A0A1E7JMS7_9ACTN</name>
<dbReference type="Gene3D" id="3.40.50.150">
    <property type="entry name" value="Vaccinia Virus protein VP39"/>
    <property type="match status" value="1"/>
</dbReference>
<evidence type="ECO:0000313" key="4">
    <source>
        <dbReference type="Proteomes" id="UP000176101"/>
    </source>
</evidence>
<dbReference type="PATRIC" id="fig|1075402.3.peg.209"/>
<feature type="region of interest" description="Disordered" evidence="2">
    <location>
        <begin position="260"/>
        <end position="281"/>
    </location>
</feature>
<keyword evidence="4" id="KW-1185">Reference proteome</keyword>
<dbReference type="SUPFAM" id="SSF53335">
    <property type="entry name" value="S-adenosyl-L-methionine-dependent methyltransferases"/>
    <property type="match status" value="1"/>
</dbReference>
<evidence type="ECO:0000313" key="3">
    <source>
        <dbReference type="EMBL" id="OEU89553.1"/>
    </source>
</evidence>
<dbReference type="STRING" id="1075402.AN216_25615"/>
<proteinExistence type="predicted"/>
<accession>A0A1E7JMS7</accession>
<dbReference type="AlphaFoldDB" id="A0A1E7JMS7"/>
<dbReference type="EMBL" id="LJGU01000161">
    <property type="protein sequence ID" value="OEU89553.1"/>
    <property type="molecule type" value="Genomic_DNA"/>
</dbReference>
<gene>
    <name evidence="3" type="ORF">AN216_25615</name>
</gene>
<evidence type="ECO:0000256" key="1">
    <source>
        <dbReference type="ARBA" id="ARBA00023115"/>
    </source>
</evidence>
<dbReference type="RefSeq" id="WP_070199103.1">
    <property type="nucleotide sequence ID" value="NZ_LJGU01000161.1"/>
</dbReference>
<dbReference type="NCBIfam" id="NF037959">
    <property type="entry name" value="MFS_SpdSyn"/>
    <property type="match status" value="1"/>
</dbReference>
<dbReference type="GO" id="GO:0006596">
    <property type="term" value="P:polyamine biosynthetic process"/>
    <property type="evidence" value="ECO:0007669"/>
    <property type="project" value="UniProtKB-KW"/>
</dbReference>
<dbReference type="InterPro" id="IPR029063">
    <property type="entry name" value="SAM-dependent_MTases_sf"/>
</dbReference>
<comment type="caution">
    <text evidence="3">The sequence shown here is derived from an EMBL/GenBank/DDBJ whole genome shotgun (WGS) entry which is preliminary data.</text>
</comment>
<dbReference type="PANTHER" id="PTHR43317:SF1">
    <property type="entry name" value="THERMOSPERMINE SYNTHASE ACAULIS5"/>
    <property type="match status" value="1"/>
</dbReference>
<evidence type="ECO:0000256" key="2">
    <source>
        <dbReference type="SAM" id="MobiDB-lite"/>
    </source>
</evidence>
<protein>
    <submittedName>
        <fullName evidence="3">Spermidine synthase-like protein</fullName>
    </submittedName>
</protein>
<dbReference type="PANTHER" id="PTHR43317">
    <property type="entry name" value="THERMOSPERMINE SYNTHASE ACAULIS5"/>
    <property type="match status" value="1"/>
</dbReference>
<dbReference type="Proteomes" id="UP000176101">
    <property type="component" value="Unassembled WGS sequence"/>
</dbReference>
<organism evidence="3 4">
    <name type="scientific">Streptomyces oceani</name>
    <dbReference type="NCBI Taxonomy" id="1075402"/>
    <lineage>
        <taxon>Bacteria</taxon>
        <taxon>Bacillati</taxon>
        <taxon>Actinomycetota</taxon>
        <taxon>Actinomycetes</taxon>
        <taxon>Kitasatosporales</taxon>
        <taxon>Streptomycetaceae</taxon>
        <taxon>Streptomyces</taxon>
    </lineage>
</organism>